<name>A0A835M018_9MAGN</name>
<evidence type="ECO:0000256" key="3">
    <source>
        <dbReference type="ARBA" id="ARBA00023034"/>
    </source>
</evidence>
<dbReference type="GO" id="GO:0071555">
    <property type="term" value="P:cell wall organization"/>
    <property type="evidence" value="ECO:0007669"/>
    <property type="project" value="UniProtKB-KW"/>
</dbReference>
<dbReference type="AlphaFoldDB" id="A0A835M018"/>
<feature type="region of interest" description="Disordered" evidence="5">
    <location>
        <begin position="84"/>
        <end position="109"/>
    </location>
</feature>
<dbReference type="GO" id="GO:0033356">
    <property type="term" value="P:UDP-L-arabinose metabolic process"/>
    <property type="evidence" value="ECO:0007669"/>
    <property type="project" value="TreeGrafter"/>
</dbReference>
<comment type="caution">
    <text evidence="6">The sequence shown here is derived from an EMBL/GenBank/DDBJ whole genome shotgun (WGS) entry which is preliminary data.</text>
</comment>
<dbReference type="EMBL" id="JADFTS010000004">
    <property type="protein sequence ID" value="KAF9611347.1"/>
    <property type="molecule type" value="Genomic_DNA"/>
</dbReference>
<organism evidence="6 7">
    <name type="scientific">Coptis chinensis</name>
    <dbReference type="NCBI Taxonomy" id="261450"/>
    <lineage>
        <taxon>Eukaryota</taxon>
        <taxon>Viridiplantae</taxon>
        <taxon>Streptophyta</taxon>
        <taxon>Embryophyta</taxon>
        <taxon>Tracheophyta</taxon>
        <taxon>Spermatophyta</taxon>
        <taxon>Magnoliopsida</taxon>
        <taxon>Ranunculales</taxon>
        <taxon>Ranunculaceae</taxon>
        <taxon>Coptidoideae</taxon>
        <taxon>Coptis</taxon>
    </lineage>
</organism>
<sequence>MFASLCIDLLSSNRYVDAVMTIPKGTLFPMCGMKLGFNRELIGPAMYFGVAGVLSAQPQAAAQPTTPPLKKEVASPKSPIWEEISAQPQIAAQPTTPPIKKEVVSPKTK</sequence>
<dbReference type="GO" id="GO:0005794">
    <property type="term" value="C:Golgi apparatus"/>
    <property type="evidence" value="ECO:0007669"/>
    <property type="project" value="UniProtKB-SubCell"/>
</dbReference>
<dbReference type="GO" id="GO:0052691">
    <property type="term" value="F:UDP-arabinopyranose mutase activity"/>
    <property type="evidence" value="ECO:0007669"/>
    <property type="project" value="TreeGrafter"/>
</dbReference>
<dbReference type="Proteomes" id="UP000631114">
    <property type="component" value="Unassembled WGS sequence"/>
</dbReference>
<dbReference type="Pfam" id="PF03214">
    <property type="entry name" value="RGP"/>
    <property type="match status" value="1"/>
</dbReference>
<evidence type="ECO:0000256" key="2">
    <source>
        <dbReference type="ARBA" id="ARBA00008986"/>
    </source>
</evidence>
<comment type="subcellular location">
    <subcellularLocation>
        <location evidence="1">Golgi apparatus</location>
    </subcellularLocation>
</comment>
<evidence type="ECO:0000256" key="4">
    <source>
        <dbReference type="ARBA" id="ARBA00023316"/>
    </source>
</evidence>
<accession>A0A835M018</accession>
<evidence type="ECO:0000313" key="7">
    <source>
        <dbReference type="Proteomes" id="UP000631114"/>
    </source>
</evidence>
<protein>
    <submittedName>
        <fullName evidence="6">Uncharacterized protein</fullName>
    </submittedName>
</protein>
<keyword evidence="7" id="KW-1185">Reference proteome</keyword>
<feature type="compositionally biased region" description="Basic and acidic residues" evidence="5">
    <location>
        <begin position="99"/>
        <end position="109"/>
    </location>
</feature>
<dbReference type="InterPro" id="IPR037595">
    <property type="entry name" value="RGP_fam"/>
</dbReference>
<reference evidence="6 7" key="1">
    <citation type="submission" date="2020-10" db="EMBL/GenBank/DDBJ databases">
        <title>The Coptis chinensis genome and diversification of protoberbering-type alkaloids.</title>
        <authorList>
            <person name="Wang B."/>
            <person name="Shu S."/>
            <person name="Song C."/>
            <person name="Liu Y."/>
        </authorList>
    </citation>
    <scope>NUCLEOTIDE SEQUENCE [LARGE SCALE GENOMIC DNA]</scope>
    <source>
        <strain evidence="6">HL-2020</strain>
        <tissue evidence="6">Leaf</tissue>
    </source>
</reference>
<proteinExistence type="inferred from homology"/>
<dbReference type="GO" id="GO:0005829">
    <property type="term" value="C:cytosol"/>
    <property type="evidence" value="ECO:0007669"/>
    <property type="project" value="TreeGrafter"/>
</dbReference>
<dbReference type="PANTHER" id="PTHR31682">
    <property type="entry name" value="UDP-ARABINOSE MUTASE"/>
    <property type="match status" value="1"/>
</dbReference>
<evidence type="ECO:0000256" key="1">
    <source>
        <dbReference type="ARBA" id="ARBA00004555"/>
    </source>
</evidence>
<keyword evidence="4" id="KW-0961">Cell wall biogenesis/degradation</keyword>
<comment type="similarity">
    <text evidence="2">Belongs to the RGP family.</text>
</comment>
<keyword evidence="3" id="KW-0333">Golgi apparatus</keyword>
<dbReference type="PANTHER" id="PTHR31682:SF44">
    <property type="entry name" value="UDP-ARABINOPYRANOSE MUTASE 3"/>
    <property type="match status" value="1"/>
</dbReference>
<evidence type="ECO:0000256" key="5">
    <source>
        <dbReference type="SAM" id="MobiDB-lite"/>
    </source>
</evidence>
<evidence type="ECO:0000313" key="6">
    <source>
        <dbReference type="EMBL" id="KAF9611347.1"/>
    </source>
</evidence>
<gene>
    <name evidence="6" type="ORF">IFM89_030136</name>
</gene>